<reference evidence="2" key="1">
    <citation type="submission" date="2021-02" db="EMBL/GenBank/DDBJ databases">
        <authorList>
            <person name="Nowell W R."/>
        </authorList>
    </citation>
    <scope>NUCLEOTIDE SEQUENCE</scope>
</reference>
<feature type="non-terminal residue" evidence="2">
    <location>
        <position position="1"/>
    </location>
</feature>
<evidence type="ECO:0000313" key="2">
    <source>
        <dbReference type="EMBL" id="CAF4272626.1"/>
    </source>
</evidence>
<sequence>QLLSENLLIEQIEIILNQLQSTTSNSFLNILNLIREIIGSNMIMSAWITNWEYVPQSDFSTFILARTAPLSYGECNCGLSFKCTQSSGDMMSGCYPLESILQTKLYCFYDQNCIDSNGNFTSLNMSTLEKSQFNLDSTIESILNNLMIEEYKTNLSYENYFNQCQPLSCLYSYIKTHDLTQTIISLISLYGGLVIITRCLTIIFVKIYQNEKNRINPEALQQNI</sequence>
<dbReference type="AlphaFoldDB" id="A0A820G5C7"/>
<proteinExistence type="predicted"/>
<name>A0A820G5C7_9BILA</name>
<dbReference type="Proteomes" id="UP000663836">
    <property type="component" value="Unassembled WGS sequence"/>
</dbReference>
<keyword evidence="1" id="KW-1133">Transmembrane helix</keyword>
<keyword evidence="1" id="KW-0812">Transmembrane</keyword>
<keyword evidence="1" id="KW-0472">Membrane</keyword>
<gene>
    <name evidence="2" type="ORF">JBS370_LOCUS39487</name>
</gene>
<evidence type="ECO:0000256" key="1">
    <source>
        <dbReference type="SAM" id="Phobius"/>
    </source>
</evidence>
<accession>A0A820G5C7</accession>
<comment type="caution">
    <text evidence="2">The sequence shown here is derived from an EMBL/GenBank/DDBJ whole genome shotgun (WGS) entry which is preliminary data.</text>
</comment>
<protein>
    <submittedName>
        <fullName evidence="2">Uncharacterized protein</fullName>
    </submittedName>
</protein>
<evidence type="ECO:0000313" key="3">
    <source>
        <dbReference type="Proteomes" id="UP000663836"/>
    </source>
</evidence>
<organism evidence="2 3">
    <name type="scientific">Rotaria sordida</name>
    <dbReference type="NCBI Taxonomy" id="392033"/>
    <lineage>
        <taxon>Eukaryota</taxon>
        <taxon>Metazoa</taxon>
        <taxon>Spiralia</taxon>
        <taxon>Gnathifera</taxon>
        <taxon>Rotifera</taxon>
        <taxon>Eurotatoria</taxon>
        <taxon>Bdelloidea</taxon>
        <taxon>Philodinida</taxon>
        <taxon>Philodinidae</taxon>
        <taxon>Rotaria</taxon>
    </lineage>
</organism>
<feature type="transmembrane region" description="Helical" evidence="1">
    <location>
        <begin position="183"/>
        <end position="205"/>
    </location>
</feature>
<dbReference type="EMBL" id="CAJOBD010027677">
    <property type="protein sequence ID" value="CAF4272626.1"/>
    <property type="molecule type" value="Genomic_DNA"/>
</dbReference>